<name>A0A917VVX9_9ACTN</name>
<dbReference type="SUPFAM" id="SSF48230">
    <property type="entry name" value="Chondroitin AC/alginate lyase"/>
    <property type="match status" value="1"/>
</dbReference>
<dbReference type="InterPro" id="IPR011071">
    <property type="entry name" value="Lyase_8-like_C"/>
</dbReference>
<dbReference type="InterPro" id="IPR004103">
    <property type="entry name" value="Lyase_8_C"/>
</dbReference>
<dbReference type="Pfam" id="PF02278">
    <property type="entry name" value="Lyase_8"/>
    <property type="match status" value="1"/>
</dbReference>
<reference evidence="9" key="1">
    <citation type="journal article" date="2014" name="Int. J. Syst. Evol. Microbiol.">
        <title>Complete genome sequence of Corynebacterium casei LMG S-19264T (=DSM 44701T), isolated from a smear-ripened cheese.</title>
        <authorList>
            <consortium name="US DOE Joint Genome Institute (JGI-PGF)"/>
            <person name="Walter F."/>
            <person name="Albersmeier A."/>
            <person name="Kalinowski J."/>
            <person name="Ruckert C."/>
        </authorList>
    </citation>
    <scope>NUCLEOTIDE SEQUENCE</scope>
    <source>
        <strain evidence="9">JCM 13064</strain>
    </source>
</reference>
<dbReference type="GO" id="GO:0016837">
    <property type="term" value="F:carbon-oxygen lyase activity, acting on polysaccharides"/>
    <property type="evidence" value="ECO:0007669"/>
    <property type="project" value="UniProtKB-ARBA"/>
</dbReference>
<evidence type="ECO:0000256" key="4">
    <source>
        <dbReference type="PIRSR" id="PIRSR638970-1"/>
    </source>
</evidence>
<dbReference type="Pfam" id="PF08124">
    <property type="entry name" value="Lyase_8_N"/>
    <property type="match status" value="1"/>
</dbReference>
<comment type="caution">
    <text evidence="9">The sequence shown here is derived from an EMBL/GenBank/DDBJ whole genome shotgun (WGS) entry which is preliminary data.</text>
</comment>
<evidence type="ECO:0000259" key="7">
    <source>
        <dbReference type="Pfam" id="PF02884"/>
    </source>
</evidence>
<organism evidence="9 10">
    <name type="scientific">Sphaerisporangium melleum</name>
    <dbReference type="NCBI Taxonomy" id="321316"/>
    <lineage>
        <taxon>Bacteria</taxon>
        <taxon>Bacillati</taxon>
        <taxon>Actinomycetota</taxon>
        <taxon>Actinomycetes</taxon>
        <taxon>Streptosporangiales</taxon>
        <taxon>Streptosporangiaceae</taxon>
        <taxon>Sphaerisporangium</taxon>
    </lineage>
</organism>
<feature type="active site" evidence="4">
    <location>
        <position position="257"/>
    </location>
</feature>
<dbReference type="InterPro" id="IPR038970">
    <property type="entry name" value="Lyase_8"/>
</dbReference>
<feature type="active site" evidence="4">
    <location>
        <position position="266"/>
    </location>
</feature>
<dbReference type="SUPFAM" id="SSF49863">
    <property type="entry name" value="Hyaluronate lyase-like, C-terminal domain"/>
    <property type="match status" value="1"/>
</dbReference>
<evidence type="ECO:0000259" key="8">
    <source>
        <dbReference type="Pfam" id="PF08124"/>
    </source>
</evidence>
<dbReference type="InterPro" id="IPR008929">
    <property type="entry name" value="Chondroitin_lyas"/>
</dbReference>
<dbReference type="PANTHER" id="PTHR38481:SF1">
    <property type="entry name" value="HYALURONATE LYASE"/>
    <property type="match status" value="1"/>
</dbReference>
<dbReference type="SUPFAM" id="SSF74650">
    <property type="entry name" value="Galactose mutarotase-like"/>
    <property type="match status" value="2"/>
</dbReference>
<evidence type="ECO:0000256" key="1">
    <source>
        <dbReference type="ARBA" id="ARBA00006699"/>
    </source>
</evidence>
<dbReference type="InterPro" id="IPR003159">
    <property type="entry name" value="Lyase_8_central_dom"/>
</dbReference>
<dbReference type="AlphaFoldDB" id="A0A917VVX9"/>
<dbReference type="PANTHER" id="PTHR38481">
    <property type="entry name" value="HYALURONATE LYASE"/>
    <property type="match status" value="1"/>
</dbReference>
<dbReference type="InterPro" id="IPR012970">
    <property type="entry name" value="Lyase_8_alpha_N"/>
</dbReference>
<dbReference type="Proteomes" id="UP000645217">
    <property type="component" value="Unassembled WGS sequence"/>
</dbReference>
<accession>A0A917VVX9</accession>
<feature type="region of interest" description="Disordered" evidence="5">
    <location>
        <begin position="571"/>
        <end position="617"/>
    </location>
</feature>
<dbReference type="Gene3D" id="2.60.220.10">
    <property type="entry name" value="Polysaccharide lyase family 8-like, C-terminal"/>
    <property type="match status" value="1"/>
</dbReference>
<dbReference type="EMBL" id="BMNT01000068">
    <property type="protein sequence ID" value="GGL20030.1"/>
    <property type="molecule type" value="Genomic_DNA"/>
</dbReference>
<evidence type="ECO:0000313" key="9">
    <source>
        <dbReference type="EMBL" id="GGL20030.1"/>
    </source>
</evidence>
<dbReference type="Pfam" id="PF02884">
    <property type="entry name" value="Lyase_8_C"/>
    <property type="match status" value="1"/>
</dbReference>
<reference evidence="9" key="2">
    <citation type="submission" date="2020-09" db="EMBL/GenBank/DDBJ databases">
        <authorList>
            <person name="Sun Q."/>
            <person name="Ohkuma M."/>
        </authorList>
    </citation>
    <scope>NUCLEOTIDE SEQUENCE</scope>
    <source>
        <strain evidence="9">JCM 13064</strain>
    </source>
</reference>
<evidence type="ECO:0000313" key="10">
    <source>
        <dbReference type="Proteomes" id="UP000645217"/>
    </source>
</evidence>
<feature type="domain" description="Polysaccharide lyase family 8 C-terminal" evidence="7">
    <location>
        <begin position="705"/>
        <end position="765"/>
    </location>
</feature>
<protein>
    <submittedName>
        <fullName evidence="9">Lyase</fullName>
    </submittedName>
</protein>
<feature type="compositionally biased region" description="Basic and acidic residues" evidence="5">
    <location>
        <begin position="597"/>
        <end position="609"/>
    </location>
</feature>
<dbReference type="Gene3D" id="2.70.98.10">
    <property type="match status" value="1"/>
</dbReference>
<dbReference type="GO" id="GO:0005576">
    <property type="term" value="C:extracellular region"/>
    <property type="evidence" value="ECO:0007669"/>
    <property type="project" value="InterPro"/>
</dbReference>
<feature type="domain" description="Polysaccharide lyase 8 N-terminal alpha-helical" evidence="8">
    <location>
        <begin position="50"/>
        <end position="360"/>
    </location>
</feature>
<proteinExistence type="inferred from homology"/>
<dbReference type="InterPro" id="IPR006311">
    <property type="entry name" value="TAT_signal"/>
</dbReference>
<keyword evidence="2" id="KW-0732">Signal</keyword>
<feature type="active site" evidence="4">
    <location>
        <position position="320"/>
    </location>
</feature>
<feature type="domain" description="Polysaccharide lyase family 8 central" evidence="6">
    <location>
        <begin position="407"/>
        <end position="686"/>
    </location>
</feature>
<dbReference type="InterPro" id="IPR014718">
    <property type="entry name" value="GH-type_carb-bd"/>
</dbReference>
<evidence type="ECO:0000256" key="5">
    <source>
        <dbReference type="SAM" id="MobiDB-lite"/>
    </source>
</evidence>
<evidence type="ECO:0000256" key="2">
    <source>
        <dbReference type="ARBA" id="ARBA00022729"/>
    </source>
</evidence>
<dbReference type="PROSITE" id="PS51318">
    <property type="entry name" value="TAT"/>
    <property type="match status" value="1"/>
</dbReference>
<evidence type="ECO:0000256" key="3">
    <source>
        <dbReference type="ARBA" id="ARBA00023239"/>
    </source>
</evidence>
<sequence>MDAWGRRSFLRAGGLAAAGVLITASGAPSGDGAAFAGMFAGHLAALRRRWREVTAGSGFDPAAEPYRTRLAALGTTAARYRDTAAPAAGRLWPDEPFPSFVATPARLLTMARAYALPGTGLTGDAGLAAAVSGGIDHYRRRVYAEGAPETGNWWHWQIGVPKKLLDAAVLIEPHLPDGVSRALAGAVDHFVPERHLHTYSGTSTGANRVDLCVVMLLRAMLRSDPGKAAVAVSALSPVFPYAEEGDGFHRDGTFIQHSFVPYQGAYGVSLLSGLATLFAVLRGSPWEITDPARQVIFDSVGKSFAPIVHDGFCLDMVRGRGIGRRSYGDHDRGREIAAAVLLLGESASGGERARWQAMVKGWATRDTTVPMLPAAERSDLAFHARLAAIMDDDAVPAAGEPPGHRLMAAGARAVHRGPGWCAGLSMASSRIGHYEHGNGENLRGWHTGSGMLYWWAEGHGDQYSDAFWPTVDPYRLPGTTVSTRRLPDGAGAAWGDTRTPARWVGGATDGRYACVGQHLYGLESTLEAYKSWFFLDDAVVCLGAGITARDGVPVETIVDNRRTDAGLTVDGREVLAPPPADGRKPASAFGGPWRTPASDDRPTGGEDRGAAGTSSAGRSAAMAEAGWAHLTGHGGYVLPGGARLHLLRERRADATGRVARGYVTLWLDHGPDPASAGYAYLLLPGATAVQTRARSADPDWLRISVNTADQQGIRVPSLGITAVNFWQGGATEGLTASGPCAVLVREDATGAATVTVADPRCGLDELTVTWDRRVAGVVHGHPLLAGAQTGRKLVLTFTGLADQAGASHTVTVRTTAPAGARS</sequence>
<dbReference type="GO" id="GO:0005975">
    <property type="term" value="P:carbohydrate metabolic process"/>
    <property type="evidence" value="ECO:0007669"/>
    <property type="project" value="InterPro"/>
</dbReference>
<keyword evidence="10" id="KW-1185">Reference proteome</keyword>
<gene>
    <name evidence="9" type="ORF">GCM10007964_72390</name>
</gene>
<evidence type="ECO:0000259" key="6">
    <source>
        <dbReference type="Pfam" id="PF02278"/>
    </source>
</evidence>
<comment type="similarity">
    <text evidence="1">Belongs to the polysaccharide lyase 8 family.</text>
</comment>
<dbReference type="CDD" id="cd01083">
    <property type="entry name" value="GAG_Lyase"/>
    <property type="match status" value="1"/>
</dbReference>
<dbReference type="Gene3D" id="1.50.10.100">
    <property type="entry name" value="Chondroitin AC/alginate lyase"/>
    <property type="match status" value="1"/>
</dbReference>
<keyword evidence="3 9" id="KW-0456">Lyase</keyword>
<dbReference type="InterPro" id="IPR011013">
    <property type="entry name" value="Gal_mutarotase_sf_dom"/>
</dbReference>
<dbReference type="RefSeq" id="WP_189167604.1">
    <property type="nucleotide sequence ID" value="NZ_BMNT01000068.1"/>
</dbReference>
<dbReference type="GO" id="GO:0030246">
    <property type="term" value="F:carbohydrate binding"/>
    <property type="evidence" value="ECO:0007669"/>
    <property type="project" value="InterPro"/>
</dbReference>